<feature type="transmembrane region" description="Helical" evidence="1">
    <location>
        <begin position="95"/>
        <end position="115"/>
    </location>
</feature>
<evidence type="ECO:0000259" key="2">
    <source>
        <dbReference type="Pfam" id="PF04892"/>
    </source>
</evidence>
<feature type="domain" description="VanZ-like" evidence="2">
    <location>
        <begin position="42"/>
        <end position="113"/>
    </location>
</feature>
<evidence type="ECO:0000256" key="1">
    <source>
        <dbReference type="SAM" id="Phobius"/>
    </source>
</evidence>
<dbReference type="OrthoDB" id="7063931at2"/>
<sequence>MSGNGPALVCLRLWFAVGLAGCAVLLYACLMPNPPSPGISNFDKVEHFAAFAVLGTWFGGILAPRYWAVLFGLLGFGLLIELIQSGIDYRSGDPLDFLADGLGVVAGIGLARLGAMGWLRYIDARVAANGNRSG</sequence>
<dbReference type="AlphaFoldDB" id="A0A423PDG9"/>
<proteinExistence type="predicted"/>
<feature type="transmembrane region" description="Helical" evidence="1">
    <location>
        <begin position="66"/>
        <end position="83"/>
    </location>
</feature>
<dbReference type="RefSeq" id="WP_123592666.1">
    <property type="nucleotide sequence ID" value="NZ_AYKF01000150.1"/>
</dbReference>
<dbReference type="InterPro" id="IPR006976">
    <property type="entry name" value="VanZ-like"/>
</dbReference>
<name>A0A423PDG9_9GAMM</name>
<keyword evidence="1" id="KW-0472">Membrane</keyword>
<dbReference type="Proteomes" id="UP000285123">
    <property type="component" value="Unassembled WGS sequence"/>
</dbReference>
<reference evidence="3 4" key="1">
    <citation type="submission" date="2013-10" db="EMBL/GenBank/DDBJ databases">
        <title>Salinisphaera halophila YIM 95161 Genome Sequencing.</title>
        <authorList>
            <person name="Lai Q."/>
            <person name="Li C."/>
            <person name="Shao Z."/>
        </authorList>
    </citation>
    <scope>NUCLEOTIDE SEQUENCE [LARGE SCALE GENOMIC DNA]</scope>
    <source>
        <strain evidence="3 4">YIM 95161</strain>
    </source>
</reference>
<keyword evidence="1" id="KW-0812">Transmembrane</keyword>
<dbReference type="NCBIfam" id="NF037970">
    <property type="entry name" value="vanZ_1"/>
    <property type="match status" value="1"/>
</dbReference>
<keyword evidence="1" id="KW-1133">Transmembrane helix</keyword>
<gene>
    <name evidence="3" type="ORF">SAHL_17430</name>
</gene>
<feature type="transmembrane region" description="Helical" evidence="1">
    <location>
        <begin position="12"/>
        <end position="30"/>
    </location>
</feature>
<protein>
    <submittedName>
        <fullName evidence="3">Membrane protein</fullName>
    </submittedName>
</protein>
<evidence type="ECO:0000313" key="4">
    <source>
        <dbReference type="Proteomes" id="UP000285123"/>
    </source>
</evidence>
<dbReference type="EMBL" id="AYKF01000150">
    <property type="protein sequence ID" value="ROO22385.1"/>
    <property type="molecule type" value="Genomic_DNA"/>
</dbReference>
<organism evidence="3 4">
    <name type="scientific">Salinisphaera orenii YIM 95161</name>
    <dbReference type="NCBI Taxonomy" id="1051139"/>
    <lineage>
        <taxon>Bacteria</taxon>
        <taxon>Pseudomonadati</taxon>
        <taxon>Pseudomonadota</taxon>
        <taxon>Gammaproteobacteria</taxon>
        <taxon>Salinisphaerales</taxon>
        <taxon>Salinisphaeraceae</taxon>
        <taxon>Salinisphaera</taxon>
    </lineage>
</organism>
<feature type="transmembrane region" description="Helical" evidence="1">
    <location>
        <begin position="42"/>
        <end position="60"/>
    </location>
</feature>
<evidence type="ECO:0000313" key="3">
    <source>
        <dbReference type="EMBL" id="ROO22385.1"/>
    </source>
</evidence>
<comment type="caution">
    <text evidence="3">The sequence shown here is derived from an EMBL/GenBank/DDBJ whole genome shotgun (WGS) entry which is preliminary data.</text>
</comment>
<dbReference type="PANTHER" id="PTHR28008">
    <property type="entry name" value="DOMAIN PROTEIN, PUTATIVE (AFU_ORTHOLOGUE AFUA_3G10980)-RELATED"/>
    <property type="match status" value="1"/>
</dbReference>
<dbReference type="PANTHER" id="PTHR28008:SF1">
    <property type="entry name" value="DOMAIN PROTEIN, PUTATIVE (AFU_ORTHOLOGUE AFUA_3G10980)-RELATED"/>
    <property type="match status" value="1"/>
</dbReference>
<dbReference type="Pfam" id="PF04892">
    <property type="entry name" value="VanZ"/>
    <property type="match status" value="1"/>
</dbReference>
<accession>A0A423PDG9</accession>